<keyword evidence="2" id="KW-1185">Reference proteome</keyword>
<name>A0A2Z7BVI0_9LAMI</name>
<protein>
    <submittedName>
        <fullName evidence="1">Uncharacterized protein</fullName>
    </submittedName>
</protein>
<organism evidence="1 2">
    <name type="scientific">Dorcoceras hygrometricum</name>
    <dbReference type="NCBI Taxonomy" id="472368"/>
    <lineage>
        <taxon>Eukaryota</taxon>
        <taxon>Viridiplantae</taxon>
        <taxon>Streptophyta</taxon>
        <taxon>Embryophyta</taxon>
        <taxon>Tracheophyta</taxon>
        <taxon>Spermatophyta</taxon>
        <taxon>Magnoliopsida</taxon>
        <taxon>eudicotyledons</taxon>
        <taxon>Gunneridae</taxon>
        <taxon>Pentapetalae</taxon>
        <taxon>asterids</taxon>
        <taxon>lamiids</taxon>
        <taxon>Lamiales</taxon>
        <taxon>Gesneriaceae</taxon>
        <taxon>Didymocarpoideae</taxon>
        <taxon>Trichosporeae</taxon>
        <taxon>Loxocarpinae</taxon>
        <taxon>Dorcoceras</taxon>
    </lineage>
</organism>
<evidence type="ECO:0000313" key="1">
    <source>
        <dbReference type="EMBL" id="KZV38603.1"/>
    </source>
</evidence>
<dbReference type="Proteomes" id="UP000250235">
    <property type="component" value="Unassembled WGS sequence"/>
</dbReference>
<gene>
    <name evidence="1" type="ORF">F511_04974</name>
</gene>
<accession>A0A2Z7BVI0</accession>
<dbReference type="EMBL" id="KV001782">
    <property type="protein sequence ID" value="KZV38603.1"/>
    <property type="molecule type" value="Genomic_DNA"/>
</dbReference>
<sequence>MQKFGDAESRSSKGEIFGGYALQNCKCYHLAVKRRRMTVGRAVVDQCTDLVIHYRSELVDDDFCCSFDRGFKWLLIDTSLETGVVGFEEREVAVVLECLRDCEPVVCLLFDSFGLEQNEDQIRLERTAQSMSISSECRRTAQFIASLFSSRKSNNLQRRNIARNNTNQLRARRTAQDDTISSEQADQLRASLFSSGQEDRIIALLSDKFCSGASRGDAEVWGCRESRSSKGEIVGGYALQNCKCLSPCSKAHKDDSWKSCGGSVYRFSCSFLVHISVVIPHAVFKAIQHEKRVESFCGFFKEDSRKASERNQTAAQLRDSLHNLRLDQLKSSELLTSFNLAFDQK</sequence>
<dbReference type="AlphaFoldDB" id="A0A2Z7BVI0"/>
<reference evidence="1 2" key="1">
    <citation type="journal article" date="2015" name="Proc. Natl. Acad. Sci. U.S.A.">
        <title>The resurrection genome of Boea hygrometrica: A blueprint for survival of dehydration.</title>
        <authorList>
            <person name="Xiao L."/>
            <person name="Yang G."/>
            <person name="Zhang L."/>
            <person name="Yang X."/>
            <person name="Zhao S."/>
            <person name="Ji Z."/>
            <person name="Zhou Q."/>
            <person name="Hu M."/>
            <person name="Wang Y."/>
            <person name="Chen M."/>
            <person name="Xu Y."/>
            <person name="Jin H."/>
            <person name="Xiao X."/>
            <person name="Hu G."/>
            <person name="Bao F."/>
            <person name="Hu Y."/>
            <person name="Wan P."/>
            <person name="Li L."/>
            <person name="Deng X."/>
            <person name="Kuang T."/>
            <person name="Xiang C."/>
            <person name="Zhu J.K."/>
            <person name="Oliver M.J."/>
            <person name="He Y."/>
        </authorList>
    </citation>
    <scope>NUCLEOTIDE SEQUENCE [LARGE SCALE GENOMIC DNA]</scope>
    <source>
        <strain evidence="2">cv. XS01</strain>
    </source>
</reference>
<evidence type="ECO:0000313" key="2">
    <source>
        <dbReference type="Proteomes" id="UP000250235"/>
    </source>
</evidence>
<proteinExistence type="predicted"/>